<dbReference type="Proteomes" id="UP000828236">
    <property type="component" value="Unassembled WGS sequence"/>
</dbReference>
<reference evidence="2" key="1">
    <citation type="submission" date="2013-05" db="EMBL/GenBank/DDBJ databases">
        <authorList>
            <person name="Yim A.K.Y."/>
            <person name="Chan T.F."/>
            <person name="Ji K.M."/>
            <person name="Liu X.Y."/>
            <person name="Zhou J.W."/>
            <person name="Li R.Q."/>
            <person name="Yang K.Y."/>
            <person name="Li J."/>
            <person name="Li M."/>
            <person name="Law P.T.W."/>
            <person name="Wu Y.L."/>
            <person name="Cai Z.L."/>
            <person name="Qin H."/>
            <person name="Bao Y."/>
            <person name="Leung R.K.K."/>
            <person name="Ng P.K.S."/>
            <person name="Zou J."/>
            <person name="Zhong X.J."/>
            <person name="Ran P.X."/>
            <person name="Zhong N.S."/>
            <person name="Liu Z.G."/>
            <person name="Tsui S.K.W."/>
        </authorList>
    </citation>
    <scope>NUCLEOTIDE SEQUENCE</scope>
    <source>
        <strain evidence="2">Derf</strain>
        <tissue evidence="2">Whole organism</tissue>
    </source>
</reference>
<sequence>MSTIGKIPVVKTPLKCLVMKNMVTNRLGRSLIENRHRMSKNNAETGKMANYILLHYNCQLINDRIRFRKRG</sequence>
<proteinExistence type="predicted"/>
<dbReference type="AlphaFoldDB" id="A0A922HQC2"/>
<accession>A0A922HQC2</accession>
<comment type="caution">
    <text evidence="2">The sequence shown here is derived from an EMBL/GenBank/DDBJ whole genome shotgun (WGS) entry which is preliminary data.</text>
</comment>
<reference evidence="2" key="4">
    <citation type="journal article" date="2022" name="Res Sq">
        <title>Comparative Genomics Reveals Insights into the Divergent Evolution of Astigmatic Mites and Household Pest Adaptations.</title>
        <authorList>
            <person name="Xiong Q."/>
            <person name="Wan A.T.-Y."/>
            <person name="Liu X.-Y."/>
            <person name="Fung C.S.-H."/>
            <person name="Xiao X."/>
            <person name="Malainual N."/>
            <person name="Hou J."/>
            <person name="Wang L."/>
            <person name="Wang M."/>
            <person name="Yang K."/>
            <person name="Cui Y."/>
            <person name="Leung E."/>
            <person name="Nong W."/>
            <person name="Shin S.-K."/>
            <person name="Au S."/>
            <person name="Jeong K.Y."/>
            <person name="Chew F.T."/>
            <person name="Hui J."/>
            <person name="Leung T.F."/>
            <person name="Tungtrongchitr A."/>
            <person name="Zhong N."/>
            <person name="Liu Z."/>
            <person name="Tsui S."/>
        </authorList>
    </citation>
    <scope>NUCLEOTIDE SEQUENCE</scope>
    <source>
        <strain evidence="2">Derf</strain>
        <tissue evidence="2">Whole organism</tissue>
    </source>
</reference>
<keyword evidence="3" id="KW-1185">Reference proteome</keyword>
<evidence type="ECO:0000313" key="2">
    <source>
        <dbReference type="EMBL" id="KAH9497531.1"/>
    </source>
</evidence>
<gene>
    <name evidence="2" type="ORF">DERF_013510</name>
    <name evidence="1" type="ORF">HUG17_1115</name>
</gene>
<organism evidence="2 3">
    <name type="scientific">Dermatophagoides farinae</name>
    <name type="common">American house dust mite</name>
    <dbReference type="NCBI Taxonomy" id="6954"/>
    <lineage>
        <taxon>Eukaryota</taxon>
        <taxon>Metazoa</taxon>
        <taxon>Ecdysozoa</taxon>
        <taxon>Arthropoda</taxon>
        <taxon>Chelicerata</taxon>
        <taxon>Arachnida</taxon>
        <taxon>Acari</taxon>
        <taxon>Acariformes</taxon>
        <taxon>Sarcoptiformes</taxon>
        <taxon>Astigmata</taxon>
        <taxon>Psoroptidia</taxon>
        <taxon>Analgoidea</taxon>
        <taxon>Pyroglyphidae</taxon>
        <taxon>Dermatophagoidinae</taxon>
        <taxon>Dermatophagoides</taxon>
    </lineage>
</organism>
<dbReference type="EMBL" id="ASGP02000007">
    <property type="protein sequence ID" value="KAH9497531.1"/>
    <property type="molecule type" value="Genomic_DNA"/>
</dbReference>
<name>A0A922HQC2_DERFA</name>
<evidence type="ECO:0000313" key="1">
    <source>
        <dbReference type="EMBL" id="KAH7645577.1"/>
    </source>
</evidence>
<reference evidence="1" key="3">
    <citation type="journal article" date="2021" name="World Allergy Organ. J.">
        <title>Chromosome-level assembly of Dermatophagoides farinae genome and transcriptome reveals two novel allergens Der f 37 and Der f 39.</title>
        <authorList>
            <person name="Chen J."/>
            <person name="Cai Z."/>
            <person name="Fan D."/>
            <person name="Hu J."/>
            <person name="Hou Y."/>
            <person name="He Y."/>
            <person name="Zhang Z."/>
            <person name="Zhao Z."/>
            <person name="Gao P."/>
            <person name="Hu W."/>
            <person name="Sun J."/>
            <person name="Li J."/>
            <person name="Ji K."/>
        </authorList>
    </citation>
    <scope>NUCLEOTIDE SEQUENCE</scope>
    <source>
        <strain evidence="1">JKM2019</strain>
    </source>
</reference>
<dbReference type="Proteomes" id="UP000790347">
    <property type="component" value="Unassembled WGS sequence"/>
</dbReference>
<protein>
    <submittedName>
        <fullName evidence="2">Uncharacterized protein</fullName>
    </submittedName>
</protein>
<reference evidence="1" key="2">
    <citation type="submission" date="2020-06" db="EMBL/GenBank/DDBJ databases">
        <authorList>
            <person name="Ji K."/>
            <person name="Li J."/>
        </authorList>
    </citation>
    <scope>NUCLEOTIDE SEQUENCE</scope>
    <source>
        <strain evidence="1">JKM2019</strain>
        <tissue evidence="1">Whole body</tissue>
    </source>
</reference>
<evidence type="ECO:0000313" key="3">
    <source>
        <dbReference type="Proteomes" id="UP000790347"/>
    </source>
</evidence>
<dbReference type="EMBL" id="SDOV01000001">
    <property type="protein sequence ID" value="KAH7645577.1"/>
    <property type="molecule type" value="Genomic_DNA"/>
</dbReference>